<accession>A0ABY5DZ90</accession>
<dbReference type="PROSITE" id="PS00737">
    <property type="entry name" value="THIOLASE_2"/>
    <property type="match status" value="1"/>
</dbReference>
<dbReference type="SUPFAM" id="SSF53901">
    <property type="entry name" value="Thiolase-like"/>
    <property type="match status" value="2"/>
</dbReference>
<evidence type="ECO:0000259" key="7">
    <source>
        <dbReference type="Pfam" id="PF00108"/>
    </source>
</evidence>
<keyword evidence="3" id="KW-0808">Transferase</keyword>
<evidence type="ECO:0000256" key="5">
    <source>
        <dbReference type="ARBA" id="ARBA00023121"/>
    </source>
</evidence>
<evidence type="ECO:0000256" key="2">
    <source>
        <dbReference type="ARBA" id="ARBA00022448"/>
    </source>
</evidence>
<dbReference type="InterPro" id="IPR055140">
    <property type="entry name" value="Thiolase_C_2"/>
</dbReference>
<name>A0ABY5DZ90_9ACTN</name>
<evidence type="ECO:0000256" key="3">
    <source>
        <dbReference type="ARBA" id="ARBA00022679"/>
    </source>
</evidence>
<dbReference type="EC" id="2.3.1.176" evidence="1"/>
<dbReference type="Pfam" id="PF00108">
    <property type="entry name" value="Thiolase_N"/>
    <property type="match status" value="1"/>
</dbReference>
<dbReference type="PANTHER" id="PTHR42870">
    <property type="entry name" value="ACETYL-COA C-ACETYLTRANSFERASE"/>
    <property type="match status" value="1"/>
</dbReference>
<evidence type="ECO:0000313" key="9">
    <source>
        <dbReference type="EMBL" id="UTI66157.1"/>
    </source>
</evidence>
<feature type="domain" description="Thiolase C-terminal" evidence="8">
    <location>
        <begin position="261"/>
        <end position="377"/>
    </location>
</feature>
<organism evidence="9 10">
    <name type="scientific">Paraconexibacter antarcticus</name>
    <dbReference type="NCBI Taxonomy" id="2949664"/>
    <lineage>
        <taxon>Bacteria</taxon>
        <taxon>Bacillati</taxon>
        <taxon>Actinomycetota</taxon>
        <taxon>Thermoleophilia</taxon>
        <taxon>Solirubrobacterales</taxon>
        <taxon>Paraconexibacteraceae</taxon>
        <taxon>Paraconexibacter</taxon>
    </lineage>
</organism>
<evidence type="ECO:0000256" key="1">
    <source>
        <dbReference type="ARBA" id="ARBA00012352"/>
    </source>
</evidence>
<dbReference type="RefSeq" id="WP_254572832.1">
    <property type="nucleotide sequence ID" value="NZ_CP098502.1"/>
</dbReference>
<dbReference type="InterPro" id="IPR020613">
    <property type="entry name" value="Thiolase_CS"/>
</dbReference>
<dbReference type="PANTHER" id="PTHR42870:SF1">
    <property type="entry name" value="NON-SPECIFIC LIPID-TRANSFER PROTEIN-LIKE 2"/>
    <property type="match status" value="1"/>
</dbReference>
<dbReference type="InterPro" id="IPR016039">
    <property type="entry name" value="Thiolase-like"/>
</dbReference>
<dbReference type="Pfam" id="PF22691">
    <property type="entry name" value="Thiolase_C_1"/>
    <property type="match status" value="1"/>
</dbReference>
<keyword evidence="5" id="KW-0446">Lipid-binding</keyword>
<protein>
    <recommendedName>
        <fullName evidence="1">propanoyl-CoA C-acyltransferase</fullName>
        <ecNumber evidence="1">2.3.1.176</ecNumber>
    </recommendedName>
    <alternativeName>
        <fullName evidence="6">Propanoyl-CoA C-acyltransferase</fullName>
    </alternativeName>
</protein>
<evidence type="ECO:0000313" key="10">
    <source>
        <dbReference type="Proteomes" id="UP001056035"/>
    </source>
</evidence>
<dbReference type="EMBL" id="CP098502">
    <property type="protein sequence ID" value="UTI66157.1"/>
    <property type="molecule type" value="Genomic_DNA"/>
</dbReference>
<evidence type="ECO:0000256" key="4">
    <source>
        <dbReference type="ARBA" id="ARBA00023055"/>
    </source>
</evidence>
<keyword evidence="4" id="KW-0445">Lipid transport</keyword>
<dbReference type="Proteomes" id="UP001056035">
    <property type="component" value="Chromosome"/>
</dbReference>
<feature type="domain" description="Thiolase N-terminal" evidence="7">
    <location>
        <begin position="5"/>
        <end position="229"/>
    </location>
</feature>
<keyword evidence="2" id="KW-0813">Transport</keyword>
<gene>
    <name evidence="9" type="ORF">NBH00_08115</name>
</gene>
<dbReference type="CDD" id="cd00829">
    <property type="entry name" value="SCP-x_thiolase"/>
    <property type="match status" value="1"/>
</dbReference>
<sequence>MQRDVYVAGAAMTSFGKFVDRPLASLTEEAVSAAMADCGATADAVDAIFFANAAAGLLTGQEMIRGQTALRDLPELLGKPIVNVENACASGSTAFNLACMAINAGSADVVLAIGAEKLSHHDRARSFAAFEAGVDVEHPPFANTGEKSMFMDIYAQMTRDYMKASGATVEDFARVAVKSHDNAALNPKAQFRRPVTLDEVLDSRLVSDPLRLLMCSPIGDGAAALVVASDAGMVRLGATPGVRVLASVVLSGTGAPDQISPVTLASRRAYEQAGIGPSEVDVVELHDAAAPAELMAFEELGLCEPGQARELLASGHTAIGGRCCVNPSGGLLSKGHPVGATGAAQLVELTEQLRGAAGERQSGTPRVALAENAGGWIGGGPAAASITLLGV</sequence>
<evidence type="ECO:0000256" key="6">
    <source>
        <dbReference type="ARBA" id="ARBA00032316"/>
    </source>
</evidence>
<proteinExistence type="predicted"/>
<reference evidence="9 10" key="1">
    <citation type="submission" date="2022-06" db="EMBL/GenBank/DDBJ databases">
        <title>Paraconexibacter antarcticus.</title>
        <authorList>
            <person name="Kim C.S."/>
        </authorList>
    </citation>
    <scope>NUCLEOTIDE SEQUENCE [LARGE SCALE GENOMIC DNA]</scope>
    <source>
        <strain evidence="9 10">02-257</strain>
    </source>
</reference>
<evidence type="ECO:0000259" key="8">
    <source>
        <dbReference type="Pfam" id="PF22691"/>
    </source>
</evidence>
<keyword evidence="10" id="KW-1185">Reference proteome</keyword>
<dbReference type="Gene3D" id="3.40.47.10">
    <property type="match status" value="1"/>
</dbReference>
<dbReference type="PIRSF" id="PIRSF000429">
    <property type="entry name" value="Ac-CoA_Ac_transf"/>
    <property type="match status" value="1"/>
</dbReference>
<dbReference type="InterPro" id="IPR002155">
    <property type="entry name" value="Thiolase"/>
</dbReference>
<dbReference type="InterPro" id="IPR020616">
    <property type="entry name" value="Thiolase_N"/>
</dbReference>